<comment type="caution">
    <text evidence="1">The sequence shown here is derived from an EMBL/GenBank/DDBJ whole genome shotgun (WGS) entry which is preliminary data.</text>
</comment>
<accession>A0A8J2QGY4</accession>
<dbReference type="EMBL" id="CAKASE010000048">
    <property type="protein sequence ID" value="CAG9562699.1"/>
    <property type="molecule type" value="Genomic_DNA"/>
</dbReference>
<name>A0A8J2QGY4_9NEOP</name>
<organism evidence="1 2">
    <name type="scientific">Danaus chrysippus</name>
    <name type="common">African queen</name>
    <dbReference type="NCBI Taxonomy" id="151541"/>
    <lineage>
        <taxon>Eukaryota</taxon>
        <taxon>Metazoa</taxon>
        <taxon>Ecdysozoa</taxon>
        <taxon>Arthropoda</taxon>
        <taxon>Hexapoda</taxon>
        <taxon>Insecta</taxon>
        <taxon>Pterygota</taxon>
        <taxon>Neoptera</taxon>
        <taxon>Endopterygota</taxon>
        <taxon>Lepidoptera</taxon>
        <taxon>Glossata</taxon>
        <taxon>Ditrysia</taxon>
        <taxon>Papilionoidea</taxon>
        <taxon>Nymphalidae</taxon>
        <taxon>Danainae</taxon>
        <taxon>Danaini</taxon>
        <taxon>Danaina</taxon>
        <taxon>Danaus</taxon>
        <taxon>Anosia</taxon>
    </lineage>
</organism>
<dbReference type="Proteomes" id="UP000789524">
    <property type="component" value="Unassembled WGS sequence"/>
</dbReference>
<proteinExistence type="predicted"/>
<sequence length="98" mass="10762">MTDGGGAHTSEDSCDPQELRVCRRNTSYCSCARDSFMFVCSPSASDLLRRMSWVLAQDVAACSQHPRAHCSAPPPHTQRRQLSVISVLSGLVLFPYGF</sequence>
<reference evidence="1" key="1">
    <citation type="submission" date="2021-09" db="EMBL/GenBank/DDBJ databases">
        <authorList>
            <person name="Martin H S."/>
        </authorList>
    </citation>
    <scope>NUCLEOTIDE SEQUENCE</scope>
</reference>
<evidence type="ECO:0000313" key="2">
    <source>
        <dbReference type="Proteomes" id="UP000789524"/>
    </source>
</evidence>
<evidence type="ECO:0000313" key="1">
    <source>
        <dbReference type="EMBL" id="CAG9562699.1"/>
    </source>
</evidence>
<protein>
    <submittedName>
        <fullName evidence="1">(African queen) hypothetical protein</fullName>
    </submittedName>
</protein>
<dbReference type="OrthoDB" id="7423855at2759"/>
<dbReference type="AlphaFoldDB" id="A0A8J2QGY4"/>
<gene>
    <name evidence="1" type="ORF">DCHRY22_LOCUS3990</name>
</gene>
<keyword evidence="2" id="KW-1185">Reference proteome</keyword>